<keyword evidence="1" id="KW-0456">Lyase</keyword>
<dbReference type="GO" id="GO:0005737">
    <property type="term" value="C:cytoplasm"/>
    <property type="evidence" value="ECO:0007669"/>
    <property type="project" value="TreeGrafter"/>
</dbReference>
<dbReference type="GO" id="GO:0008684">
    <property type="term" value="F:2-oxopent-4-enoate hydratase activity"/>
    <property type="evidence" value="ECO:0007669"/>
    <property type="project" value="TreeGrafter"/>
</dbReference>
<dbReference type="Pfam" id="PF01557">
    <property type="entry name" value="FAA_hydrolase"/>
    <property type="match status" value="1"/>
</dbReference>
<dbReference type="EMBL" id="LDSL01000119">
    <property type="protein sequence ID" value="KTT16945.1"/>
    <property type="molecule type" value="Genomic_DNA"/>
</dbReference>
<organism evidence="3 4">
    <name type="scientific">Pseudacidovorax intermedius</name>
    <dbReference type="NCBI Taxonomy" id="433924"/>
    <lineage>
        <taxon>Bacteria</taxon>
        <taxon>Pseudomonadati</taxon>
        <taxon>Pseudomonadota</taxon>
        <taxon>Betaproteobacteria</taxon>
        <taxon>Burkholderiales</taxon>
        <taxon>Comamonadaceae</taxon>
        <taxon>Pseudacidovorax</taxon>
    </lineage>
</organism>
<feature type="domain" description="Fumarylacetoacetase-like C-terminal" evidence="2">
    <location>
        <begin position="44"/>
        <end position="228"/>
    </location>
</feature>
<protein>
    <recommendedName>
        <fullName evidence="2">Fumarylacetoacetase-like C-terminal domain-containing protein</fullName>
    </recommendedName>
</protein>
<gene>
    <name evidence="3" type="ORF">NS331_17860</name>
</gene>
<reference evidence="3 4" key="1">
    <citation type="journal article" date="2016" name="Front. Microbiol.">
        <title>Genomic Resource of Rice Seed Associated Bacteria.</title>
        <authorList>
            <person name="Midha S."/>
            <person name="Bansal K."/>
            <person name="Sharma S."/>
            <person name="Kumar N."/>
            <person name="Patil P.P."/>
            <person name="Chaudhry V."/>
            <person name="Patil P.B."/>
        </authorList>
    </citation>
    <scope>NUCLEOTIDE SEQUENCE [LARGE SCALE GENOMIC DNA]</scope>
    <source>
        <strain evidence="3 4">NS331</strain>
    </source>
</reference>
<dbReference type="Proteomes" id="UP000072741">
    <property type="component" value="Unassembled WGS sequence"/>
</dbReference>
<proteinExistence type="predicted"/>
<dbReference type="PANTHER" id="PTHR30143:SF0">
    <property type="entry name" value="2-KETO-4-PENTENOATE HYDRATASE"/>
    <property type="match status" value="1"/>
</dbReference>
<dbReference type="Gene3D" id="3.90.850.10">
    <property type="entry name" value="Fumarylacetoacetase-like, C-terminal domain"/>
    <property type="match status" value="1"/>
</dbReference>
<dbReference type="SUPFAM" id="SSF56529">
    <property type="entry name" value="FAH"/>
    <property type="match status" value="1"/>
</dbReference>
<dbReference type="AlphaFoldDB" id="A0A147GPS4"/>
<dbReference type="InterPro" id="IPR036663">
    <property type="entry name" value="Fumarylacetoacetase_C_sf"/>
</dbReference>
<keyword evidence="4" id="KW-1185">Reference proteome</keyword>
<sequence>MKPTGWLPSASTAAKAYDVQDALLAHLGSGIGGWKVGAPNAETEPNCAPLPASGIHASGTALPAARFPARWVELEAALRVGQRLEVRQDMPTPTELASYFGAVVPTLECVESRLAAGREAPALLRLADLQSHGALIVGEPAPLAPQALDLRTLQATLRFGEEEVARTTGGNPAQDVWRLVAWLARHCTERGVPLSPGQIVTTGSCTGLLVAPVDTDVVGAIEGLGEVRLRYAA</sequence>
<evidence type="ECO:0000313" key="4">
    <source>
        <dbReference type="Proteomes" id="UP000072741"/>
    </source>
</evidence>
<evidence type="ECO:0000259" key="2">
    <source>
        <dbReference type="Pfam" id="PF01557"/>
    </source>
</evidence>
<evidence type="ECO:0000256" key="1">
    <source>
        <dbReference type="ARBA" id="ARBA00023239"/>
    </source>
</evidence>
<comment type="caution">
    <text evidence="3">The sequence shown here is derived from an EMBL/GenBank/DDBJ whole genome shotgun (WGS) entry which is preliminary data.</text>
</comment>
<accession>A0A147GPS4</accession>
<dbReference type="InterPro" id="IPR050772">
    <property type="entry name" value="Hydratase-Decarb/MhpD_sf"/>
</dbReference>
<dbReference type="PANTHER" id="PTHR30143">
    <property type="entry name" value="ACID HYDRATASE"/>
    <property type="match status" value="1"/>
</dbReference>
<dbReference type="InterPro" id="IPR011234">
    <property type="entry name" value="Fumarylacetoacetase-like_C"/>
</dbReference>
<name>A0A147GPS4_9BURK</name>
<evidence type="ECO:0000313" key="3">
    <source>
        <dbReference type="EMBL" id="KTT16945.1"/>
    </source>
</evidence>